<name>A0ABW3DVV6_9ACTN</name>
<dbReference type="Gene3D" id="3.40.50.1820">
    <property type="entry name" value="alpha/beta hydrolase"/>
    <property type="match status" value="1"/>
</dbReference>
<keyword evidence="1" id="KW-0378">Hydrolase</keyword>
<sequence>MRLRWPGIVRLVLVDPPLCPAGRPYPTPLNEYLELIRRARAGHLSPAEVRVRYPSWTEVESWVEALPTCREEAVTAAYRDFHDGVFLTEWPALSAILLYGSHSDVVTSEDAALLRRTNRRATVRAIDDAGHMIPFERPDLLTKEFC</sequence>
<dbReference type="InterPro" id="IPR029058">
    <property type="entry name" value="AB_hydrolase_fold"/>
</dbReference>
<dbReference type="EMBL" id="JBHTHX010000738">
    <property type="protein sequence ID" value="MFD0886867.1"/>
    <property type="molecule type" value="Genomic_DNA"/>
</dbReference>
<comment type="caution">
    <text evidence="1">The sequence shown here is derived from an EMBL/GenBank/DDBJ whole genome shotgun (WGS) entry which is preliminary data.</text>
</comment>
<proteinExistence type="predicted"/>
<accession>A0ABW3DVV6</accession>
<gene>
    <name evidence="1" type="ORF">ACFQ08_20160</name>
</gene>
<organism evidence="1 2">
    <name type="scientific">Streptosporangium algeriense</name>
    <dbReference type="NCBI Taxonomy" id="1682748"/>
    <lineage>
        <taxon>Bacteria</taxon>
        <taxon>Bacillati</taxon>
        <taxon>Actinomycetota</taxon>
        <taxon>Actinomycetes</taxon>
        <taxon>Streptosporangiales</taxon>
        <taxon>Streptosporangiaceae</taxon>
        <taxon>Streptosporangium</taxon>
    </lineage>
</organism>
<protein>
    <submittedName>
        <fullName evidence="1">Alpha/beta fold hydrolase</fullName>
    </submittedName>
</protein>
<reference evidence="2" key="1">
    <citation type="journal article" date="2019" name="Int. J. Syst. Evol. Microbiol.">
        <title>The Global Catalogue of Microorganisms (GCM) 10K type strain sequencing project: providing services to taxonomists for standard genome sequencing and annotation.</title>
        <authorList>
            <consortium name="The Broad Institute Genomics Platform"/>
            <consortium name="The Broad Institute Genome Sequencing Center for Infectious Disease"/>
            <person name="Wu L."/>
            <person name="Ma J."/>
        </authorList>
    </citation>
    <scope>NUCLEOTIDE SEQUENCE [LARGE SCALE GENOMIC DNA]</scope>
    <source>
        <strain evidence="2">CCUG 62974</strain>
    </source>
</reference>
<dbReference type="SUPFAM" id="SSF53474">
    <property type="entry name" value="alpha/beta-Hydrolases"/>
    <property type="match status" value="1"/>
</dbReference>
<dbReference type="GO" id="GO:0016787">
    <property type="term" value="F:hydrolase activity"/>
    <property type="evidence" value="ECO:0007669"/>
    <property type="project" value="UniProtKB-KW"/>
</dbReference>
<evidence type="ECO:0000313" key="1">
    <source>
        <dbReference type="EMBL" id="MFD0886867.1"/>
    </source>
</evidence>
<dbReference type="Proteomes" id="UP001597024">
    <property type="component" value="Unassembled WGS sequence"/>
</dbReference>
<evidence type="ECO:0000313" key="2">
    <source>
        <dbReference type="Proteomes" id="UP001597024"/>
    </source>
</evidence>
<feature type="non-terminal residue" evidence="1">
    <location>
        <position position="1"/>
    </location>
</feature>
<keyword evidence="2" id="KW-1185">Reference proteome</keyword>